<keyword evidence="3 4" id="KW-0687">Ribonucleoprotein</keyword>
<proteinExistence type="inferred from homology"/>
<comment type="similarity">
    <text evidence="1 4 5">Belongs to the bacterial ribosomal protein bS18 family.</text>
</comment>
<evidence type="ECO:0000256" key="5">
    <source>
        <dbReference type="RuleBase" id="RU003910"/>
    </source>
</evidence>
<comment type="function">
    <text evidence="4">Binds as a heterodimer with protein bS6 to the central domain of the 16S rRNA, where it helps stabilize the platform of the 30S subunit.</text>
</comment>
<dbReference type="SUPFAM" id="SSF46911">
    <property type="entry name" value="Ribosomal protein S18"/>
    <property type="match status" value="1"/>
</dbReference>
<dbReference type="GO" id="GO:0022627">
    <property type="term" value="C:cytosolic small ribosomal subunit"/>
    <property type="evidence" value="ECO:0007669"/>
    <property type="project" value="TreeGrafter"/>
</dbReference>
<sequence>MQQTSQRRFFRKKYCRFCAEKIDFIDYKNVKMLRSFMTERGKILSRKMTGTCSRHQRQLTKAIKRARAIALLPYIEI</sequence>
<reference evidence="7" key="1">
    <citation type="submission" date="2016-01" db="EMBL/GenBank/DDBJ databases">
        <title>Draft genome sequence of Thermodesulfovibrio aggregans strain TGE-P1.</title>
        <authorList>
            <person name="Sekiguchi Y."/>
            <person name="Ohashi A."/>
            <person name="Matsuura N."/>
            <person name="Tourlousse M.D."/>
        </authorList>
    </citation>
    <scope>NUCLEOTIDE SEQUENCE [LARGE SCALE GENOMIC DNA]</scope>
    <source>
        <strain evidence="7">TGE-P1</strain>
    </source>
</reference>
<dbReference type="RefSeq" id="WP_082673502.1">
    <property type="nucleotide sequence ID" value="NZ_BCNO01000001.1"/>
</dbReference>
<evidence type="ECO:0000313" key="7">
    <source>
        <dbReference type="Proteomes" id="UP000054976"/>
    </source>
</evidence>
<dbReference type="NCBIfam" id="TIGR00165">
    <property type="entry name" value="S18"/>
    <property type="match status" value="1"/>
</dbReference>
<organism evidence="6 7">
    <name type="scientific">Thermodesulfovibrio aggregans</name>
    <dbReference type="NCBI Taxonomy" id="86166"/>
    <lineage>
        <taxon>Bacteria</taxon>
        <taxon>Pseudomonadati</taxon>
        <taxon>Nitrospirota</taxon>
        <taxon>Thermodesulfovibrionia</taxon>
        <taxon>Thermodesulfovibrionales</taxon>
        <taxon>Thermodesulfovibrionaceae</taxon>
        <taxon>Thermodesulfovibrio</taxon>
    </lineage>
</organism>
<comment type="caution">
    <text evidence="6">The sequence shown here is derived from an EMBL/GenBank/DDBJ whole genome shotgun (WGS) entry which is preliminary data.</text>
</comment>
<keyword evidence="4" id="KW-0699">rRNA-binding</keyword>
<dbReference type="AlphaFoldDB" id="A0A0U9HLH1"/>
<dbReference type="PANTHER" id="PTHR13479">
    <property type="entry name" value="30S RIBOSOMAL PROTEIN S18"/>
    <property type="match status" value="1"/>
</dbReference>
<dbReference type="HAMAP" id="MF_00270">
    <property type="entry name" value="Ribosomal_bS18"/>
    <property type="match status" value="1"/>
</dbReference>
<keyword evidence="4" id="KW-0694">RNA-binding</keyword>
<name>A0A0U9HLH1_9BACT</name>
<comment type="subunit">
    <text evidence="4">Part of the 30S ribosomal subunit. Forms a tight heterodimer with protein bS6.</text>
</comment>
<evidence type="ECO:0000256" key="3">
    <source>
        <dbReference type="ARBA" id="ARBA00023274"/>
    </source>
</evidence>
<dbReference type="EMBL" id="BCNO01000001">
    <property type="protein sequence ID" value="GAQ93959.1"/>
    <property type="molecule type" value="Genomic_DNA"/>
</dbReference>
<dbReference type="Gene3D" id="4.10.640.10">
    <property type="entry name" value="Ribosomal protein S18"/>
    <property type="match status" value="1"/>
</dbReference>
<dbReference type="OrthoDB" id="9812008at2"/>
<dbReference type="InterPro" id="IPR001648">
    <property type="entry name" value="Ribosomal_bS18"/>
</dbReference>
<dbReference type="Proteomes" id="UP000054976">
    <property type="component" value="Unassembled WGS sequence"/>
</dbReference>
<dbReference type="PRINTS" id="PR00974">
    <property type="entry name" value="RIBOSOMALS18"/>
</dbReference>
<keyword evidence="7" id="KW-1185">Reference proteome</keyword>
<keyword evidence="2 4" id="KW-0689">Ribosomal protein</keyword>
<dbReference type="InterPro" id="IPR036870">
    <property type="entry name" value="Ribosomal_bS18_sf"/>
</dbReference>
<gene>
    <name evidence="4" type="primary">rpsR</name>
    <name evidence="6" type="ORF">TAGGR_1124</name>
</gene>
<dbReference type="STRING" id="86166.TAGGR_1124"/>
<evidence type="ECO:0000313" key="6">
    <source>
        <dbReference type="EMBL" id="GAQ93959.1"/>
    </source>
</evidence>
<dbReference type="PANTHER" id="PTHR13479:SF40">
    <property type="entry name" value="SMALL RIBOSOMAL SUBUNIT PROTEIN BS18M"/>
    <property type="match status" value="1"/>
</dbReference>
<dbReference type="GO" id="GO:0070181">
    <property type="term" value="F:small ribosomal subunit rRNA binding"/>
    <property type="evidence" value="ECO:0007669"/>
    <property type="project" value="TreeGrafter"/>
</dbReference>
<dbReference type="GO" id="GO:0006412">
    <property type="term" value="P:translation"/>
    <property type="evidence" value="ECO:0007669"/>
    <property type="project" value="UniProtKB-UniRule"/>
</dbReference>
<evidence type="ECO:0000256" key="4">
    <source>
        <dbReference type="HAMAP-Rule" id="MF_00270"/>
    </source>
</evidence>
<accession>A0A0U9HLH1</accession>
<evidence type="ECO:0000256" key="2">
    <source>
        <dbReference type="ARBA" id="ARBA00022980"/>
    </source>
</evidence>
<dbReference type="Pfam" id="PF01084">
    <property type="entry name" value="Ribosomal_S18"/>
    <property type="match status" value="1"/>
</dbReference>
<evidence type="ECO:0000256" key="1">
    <source>
        <dbReference type="ARBA" id="ARBA00005589"/>
    </source>
</evidence>
<protein>
    <recommendedName>
        <fullName evidence="4">Small ribosomal subunit protein bS18</fullName>
    </recommendedName>
</protein>
<dbReference type="GO" id="GO:0003735">
    <property type="term" value="F:structural constituent of ribosome"/>
    <property type="evidence" value="ECO:0007669"/>
    <property type="project" value="InterPro"/>
</dbReference>